<keyword evidence="2" id="KW-1185">Reference proteome</keyword>
<gene>
    <name evidence="1" type="ORF">CYCCA115_LOCUS15747</name>
</gene>
<protein>
    <submittedName>
        <fullName evidence="1">Uncharacterized protein</fullName>
    </submittedName>
</protein>
<name>A0AAD2FWW4_9STRA</name>
<reference evidence="1" key="1">
    <citation type="submission" date="2023-08" db="EMBL/GenBank/DDBJ databases">
        <authorList>
            <person name="Audoor S."/>
            <person name="Bilcke G."/>
        </authorList>
    </citation>
    <scope>NUCLEOTIDE SEQUENCE</scope>
</reference>
<dbReference type="AlphaFoldDB" id="A0AAD2FWW4"/>
<dbReference type="EMBL" id="CAKOGP040001886">
    <property type="protein sequence ID" value="CAJ1955428.1"/>
    <property type="molecule type" value="Genomic_DNA"/>
</dbReference>
<sequence>KSSGTSRTFGAWQDQLSKNIGEPTVLTVTLVRHWVSRVISLEFAGLDSEDSLGDSLDKTYEQLTETLAAIEESNKTTKTSMELLLEVVVMAKHLTRRPQIQWKRSGPHSAQLPTLWHELAKCKKHKSIEIAQSLLDNEAYKLNLNLEFMVSA</sequence>
<organism evidence="1 2">
    <name type="scientific">Cylindrotheca closterium</name>
    <dbReference type="NCBI Taxonomy" id="2856"/>
    <lineage>
        <taxon>Eukaryota</taxon>
        <taxon>Sar</taxon>
        <taxon>Stramenopiles</taxon>
        <taxon>Ochrophyta</taxon>
        <taxon>Bacillariophyta</taxon>
        <taxon>Bacillariophyceae</taxon>
        <taxon>Bacillariophycidae</taxon>
        <taxon>Bacillariales</taxon>
        <taxon>Bacillariaceae</taxon>
        <taxon>Cylindrotheca</taxon>
    </lineage>
</organism>
<dbReference type="Proteomes" id="UP001295423">
    <property type="component" value="Unassembled WGS sequence"/>
</dbReference>
<accession>A0AAD2FWW4</accession>
<proteinExistence type="predicted"/>
<evidence type="ECO:0000313" key="1">
    <source>
        <dbReference type="EMBL" id="CAJ1955428.1"/>
    </source>
</evidence>
<feature type="non-terminal residue" evidence="1">
    <location>
        <position position="1"/>
    </location>
</feature>
<comment type="caution">
    <text evidence="1">The sequence shown here is derived from an EMBL/GenBank/DDBJ whole genome shotgun (WGS) entry which is preliminary data.</text>
</comment>
<evidence type="ECO:0000313" key="2">
    <source>
        <dbReference type="Proteomes" id="UP001295423"/>
    </source>
</evidence>